<accession>A0AAW1TRF4</accession>
<reference evidence="1 2" key="1">
    <citation type="submission" date="2023-03" db="EMBL/GenBank/DDBJ databases">
        <title>Genome insight into feeding habits of ladybird beetles.</title>
        <authorList>
            <person name="Li H.-S."/>
            <person name="Huang Y.-H."/>
            <person name="Pang H."/>
        </authorList>
    </citation>
    <scope>NUCLEOTIDE SEQUENCE [LARGE SCALE GENOMIC DNA]</scope>
    <source>
        <strain evidence="1">SYSU_2023b</strain>
        <tissue evidence="1">Whole body</tissue>
    </source>
</reference>
<dbReference type="PANTHER" id="PTHR12757">
    <property type="entry name" value="TUMOR NECROSIS FACTOR INDUCED PROTEIN"/>
    <property type="match status" value="1"/>
</dbReference>
<dbReference type="EMBL" id="JARQZJ010000005">
    <property type="protein sequence ID" value="KAK9871258.1"/>
    <property type="molecule type" value="Genomic_DNA"/>
</dbReference>
<keyword evidence="2" id="KW-1185">Reference proteome</keyword>
<evidence type="ECO:0000313" key="2">
    <source>
        <dbReference type="Proteomes" id="UP001431783"/>
    </source>
</evidence>
<name>A0AAW1TRF4_9CUCU</name>
<evidence type="ECO:0008006" key="3">
    <source>
        <dbReference type="Google" id="ProtNLM"/>
    </source>
</evidence>
<dbReference type="GO" id="GO:0005737">
    <property type="term" value="C:cytoplasm"/>
    <property type="evidence" value="ECO:0007669"/>
    <property type="project" value="TreeGrafter"/>
</dbReference>
<dbReference type="GO" id="GO:0042981">
    <property type="term" value="P:regulation of apoptotic process"/>
    <property type="evidence" value="ECO:0007669"/>
    <property type="project" value="InterPro"/>
</dbReference>
<dbReference type="Proteomes" id="UP001431783">
    <property type="component" value="Unassembled WGS sequence"/>
</dbReference>
<gene>
    <name evidence="1" type="ORF">WA026_011531</name>
</gene>
<organism evidence="1 2">
    <name type="scientific">Henosepilachna vigintioctopunctata</name>
    <dbReference type="NCBI Taxonomy" id="420089"/>
    <lineage>
        <taxon>Eukaryota</taxon>
        <taxon>Metazoa</taxon>
        <taxon>Ecdysozoa</taxon>
        <taxon>Arthropoda</taxon>
        <taxon>Hexapoda</taxon>
        <taxon>Insecta</taxon>
        <taxon>Pterygota</taxon>
        <taxon>Neoptera</taxon>
        <taxon>Endopterygota</taxon>
        <taxon>Coleoptera</taxon>
        <taxon>Polyphaga</taxon>
        <taxon>Cucujiformia</taxon>
        <taxon>Coccinelloidea</taxon>
        <taxon>Coccinellidae</taxon>
        <taxon>Epilachninae</taxon>
        <taxon>Epilachnini</taxon>
        <taxon>Henosepilachna</taxon>
    </lineage>
</organism>
<dbReference type="Pfam" id="PF05527">
    <property type="entry name" value="TNFAIP8"/>
    <property type="match status" value="1"/>
</dbReference>
<evidence type="ECO:0000313" key="1">
    <source>
        <dbReference type="EMBL" id="KAK9871258.1"/>
    </source>
</evidence>
<dbReference type="FunFam" id="1.20.1440.160:FF:000001">
    <property type="entry name" value="Tumor necrosis factor alpha-induced protein 8-like 1"/>
    <property type="match status" value="1"/>
</dbReference>
<dbReference type="InterPro" id="IPR038355">
    <property type="entry name" value="TNFAIP8_sf"/>
</dbReference>
<dbReference type="InterPro" id="IPR008477">
    <property type="entry name" value="TNFAIP8-like"/>
</dbReference>
<sequence length="295" mass="33532">MFCVSPDMPNAALKVAYGPPVKRTAVTCCRTVCHPLLYPPLSTITKEEGDFNRAKANDSKFLRRSDFQTSGPKWIAAIVCDVFVSCSVPGGYFARVLPKKVQMKDTVMTESTFRARDIGLRAQKKILSKMAGKNIARAFIDDVTASILDNLYRLAKQYSNNKKESEKLVKNIIKIVIKLAVLHRNNMFSSDELKQAERFKTRFRGAAMTIISFYEVDFSYDRPYLTSALVDCQQCLKSIVQRHLTDKSLARIDSVFNFFTDEKFLDSVFKRDSEYREVLGRLVTDLNKAIENGDL</sequence>
<dbReference type="PANTHER" id="PTHR12757:SF1">
    <property type="entry name" value="PROTEIN SALIVARY GLANDS MARRED"/>
    <property type="match status" value="1"/>
</dbReference>
<dbReference type="Gene3D" id="1.20.1440.160">
    <property type="entry name" value="Tumor necrosis factor alpha-induced protein 8-like"/>
    <property type="match status" value="1"/>
</dbReference>
<comment type="caution">
    <text evidence="1">The sequence shown here is derived from an EMBL/GenBank/DDBJ whole genome shotgun (WGS) entry which is preliminary data.</text>
</comment>
<dbReference type="AlphaFoldDB" id="A0AAW1TRF4"/>
<protein>
    <recommendedName>
        <fullName evidence="3">Tumor necrosis factor alpha-induced protein 8-like protein</fullName>
    </recommendedName>
</protein>
<proteinExistence type="predicted"/>